<proteinExistence type="inferred from homology"/>
<evidence type="ECO:0000256" key="4">
    <source>
        <dbReference type="SAM" id="MobiDB-lite"/>
    </source>
</evidence>
<dbReference type="Proteomes" id="UP000292445">
    <property type="component" value="Unassembled WGS sequence"/>
</dbReference>
<dbReference type="SUPFAM" id="SSF53448">
    <property type="entry name" value="Nucleotide-diphospho-sugar transferases"/>
    <property type="match status" value="1"/>
</dbReference>
<dbReference type="PANTHER" id="PTHR43179:SF12">
    <property type="entry name" value="GALACTOFURANOSYLTRANSFERASE GLFT2"/>
    <property type="match status" value="1"/>
</dbReference>
<evidence type="ECO:0000313" key="6">
    <source>
        <dbReference type="EMBL" id="RZS85813.1"/>
    </source>
</evidence>
<organism evidence="6 7">
    <name type="scientific">Pigmentiphaga kullae</name>
    <dbReference type="NCBI Taxonomy" id="151784"/>
    <lineage>
        <taxon>Bacteria</taxon>
        <taxon>Pseudomonadati</taxon>
        <taxon>Pseudomonadota</taxon>
        <taxon>Betaproteobacteria</taxon>
        <taxon>Burkholderiales</taxon>
        <taxon>Alcaligenaceae</taxon>
        <taxon>Pigmentiphaga</taxon>
    </lineage>
</organism>
<evidence type="ECO:0000256" key="1">
    <source>
        <dbReference type="ARBA" id="ARBA00006739"/>
    </source>
</evidence>
<keyword evidence="3 6" id="KW-0808">Transferase</keyword>
<sequence length="309" mass="33709">MAPAEPRVTIVVLTHDRRDEVLRTVGGLSALPDRVRLCVVDNGSRDGTADALRAAFPDLHVIEAGGNLGAAGRNLGVQWTRTPYVAFCDDDTCWQPHSLDLAADLLDRHPDIAVLCAQVRVRAEERPDPACERMARSPLPSRGLPGKALLGFLAGAAVMRACAFLETGGYHPAFFIGAEEALMALDFAAAGWRMVYCPRIVTRHQPSPRRDTPLRRRLLARNEIWTAWLRLPLAEAGRETLRILSGLRGTDRLAVAVSALGGLRWIPGQRRVVPPRVLAMRRTLARGMEAGGSPVPPPGRRSAPSSRER</sequence>
<evidence type="ECO:0000259" key="5">
    <source>
        <dbReference type="Pfam" id="PF00535"/>
    </source>
</evidence>
<dbReference type="PANTHER" id="PTHR43179">
    <property type="entry name" value="RHAMNOSYLTRANSFERASE WBBL"/>
    <property type="match status" value="1"/>
</dbReference>
<keyword evidence="2" id="KW-0328">Glycosyltransferase</keyword>
<feature type="domain" description="Glycosyltransferase 2-like" evidence="5">
    <location>
        <begin position="9"/>
        <end position="134"/>
    </location>
</feature>
<dbReference type="Pfam" id="PF00535">
    <property type="entry name" value="Glycos_transf_2"/>
    <property type="match status" value="1"/>
</dbReference>
<protein>
    <submittedName>
        <fullName evidence="6">GT2 family glycosyltransferase</fullName>
    </submittedName>
</protein>
<reference evidence="6 7" key="1">
    <citation type="submission" date="2019-02" db="EMBL/GenBank/DDBJ databases">
        <title>Genomic Encyclopedia of Type Strains, Phase IV (KMG-IV): sequencing the most valuable type-strain genomes for metagenomic binning, comparative biology and taxonomic classification.</title>
        <authorList>
            <person name="Goeker M."/>
        </authorList>
    </citation>
    <scope>NUCLEOTIDE SEQUENCE [LARGE SCALE GENOMIC DNA]</scope>
    <source>
        <strain evidence="6 7">K24</strain>
    </source>
</reference>
<dbReference type="AlphaFoldDB" id="A0A4Q7NL87"/>
<evidence type="ECO:0000313" key="7">
    <source>
        <dbReference type="Proteomes" id="UP000292445"/>
    </source>
</evidence>
<feature type="compositionally biased region" description="Low complexity" evidence="4">
    <location>
        <begin position="300"/>
        <end position="309"/>
    </location>
</feature>
<gene>
    <name evidence="6" type="ORF">EV675_1843</name>
</gene>
<dbReference type="InterPro" id="IPR001173">
    <property type="entry name" value="Glyco_trans_2-like"/>
</dbReference>
<dbReference type="GO" id="GO:0016757">
    <property type="term" value="F:glycosyltransferase activity"/>
    <property type="evidence" value="ECO:0007669"/>
    <property type="project" value="UniProtKB-KW"/>
</dbReference>
<dbReference type="Gene3D" id="3.90.550.10">
    <property type="entry name" value="Spore Coat Polysaccharide Biosynthesis Protein SpsA, Chain A"/>
    <property type="match status" value="1"/>
</dbReference>
<comment type="caution">
    <text evidence="6">The sequence shown here is derived from an EMBL/GenBank/DDBJ whole genome shotgun (WGS) entry which is preliminary data.</text>
</comment>
<dbReference type="RefSeq" id="WP_242621368.1">
    <property type="nucleotide sequence ID" value="NZ_SGXC01000001.1"/>
</dbReference>
<comment type="similarity">
    <text evidence="1">Belongs to the glycosyltransferase 2 family.</text>
</comment>
<dbReference type="InterPro" id="IPR029044">
    <property type="entry name" value="Nucleotide-diphossugar_trans"/>
</dbReference>
<accession>A0A4Q7NL87</accession>
<feature type="region of interest" description="Disordered" evidence="4">
    <location>
        <begin position="288"/>
        <end position="309"/>
    </location>
</feature>
<name>A0A4Q7NL87_9BURK</name>
<dbReference type="EMBL" id="SGXC01000001">
    <property type="protein sequence ID" value="RZS85813.1"/>
    <property type="molecule type" value="Genomic_DNA"/>
</dbReference>
<evidence type="ECO:0000256" key="3">
    <source>
        <dbReference type="ARBA" id="ARBA00022679"/>
    </source>
</evidence>
<keyword evidence="7" id="KW-1185">Reference proteome</keyword>
<evidence type="ECO:0000256" key="2">
    <source>
        <dbReference type="ARBA" id="ARBA00022676"/>
    </source>
</evidence>